<evidence type="ECO:0000313" key="2">
    <source>
        <dbReference type="Proteomes" id="UP001244341"/>
    </source>
</evidence>
<evidence type="ECO:0000313" key="1">
    <source>
        <dbReference type="EMBL" id="WIA10317.1"/>
    </source>
</evidence>
<gene>
    <name evidence="1" type="ORF">OEZ85_010509</name>
</gene>
<accession>A0ABY8TMU5</accession>
<dbReference type="EMBL" id="CP126209">
    <property type="protein sequence ID" value="WIA10317.1"/>
    <property type="molecule type" value="Genomic_DNA"/>
</dbReference>
<protein>
    <submittedName>
        <fullName evidence="1">Uncharacterized protein</fullName>
    </submittedName>
</protein>
<organism evidence="1 2">
    <name type="scientific">Tetradesmus obliquus</name>
    <name type="common">Green alga</name>
    <name type="synonym">Acutodesmus obliquus</name>
    <dbReference type="NCBI Taxonomy" id="3088"/>
    <lineage>
        <taxon>Eukaryota</taxon>
        <taxon>Viridiplantae</taxon>
        <taxon>Chlorophyta</taxon>
        <taxon>core chlorophytes</taxon>
        <taxon>Chlorophyceae</taxon>
        <taxon>CS clade</taxon>
        <taxon>Sphaeropleales</taxon>
        <taxon>Scenedesmaceae</taxon>
        <taxon>Tetradesmus</taxon>
    </lineage>
</organism>
<reference evidence="1 2" key="1">
    <citation type="submission" date="2023-05" db="EMBL/GenBank/DDBJ databases">
        <title>A 100% complete, gapless, phased diploid assembly of the Scenedesmus obliquus UTEX 3031 genome.</title>
        <authorList>
            <person name="Biondi T.C."/>
            <person name="Hanschen E.R."/>
            <person name="Kwon T."/>
            <person name="Eng W."/>
            <person name="Kruse C.P.S."/>
            <person name="Koehler S.I."/>
            <person name="Kunde Y."/>
            <person name="Gleasner C.D."/>
            <person name="You Mak K.T."/>
            <person name="Polle J."/>
            <person name="Hovde B.T."/>
            <person name="Starkenburg S.R."/>
        </authorList>
    </citation>
    <scope>NUCLEOTIDE SEQUENCE [LARGE SCALE GENOMIC DNA]</scope>
    <source>
        <strain evidence="1 2">DOE0152z</strain>
    </source>
</reference>
<proteinExistence type="predicted"/>
<dbReference type="Proteomes" id="UP001244341">
    <property type="component" value="Chromosome 2b"/>
</dbReference>
<name>A0ABY8TMU5_TETOB</name>
<keyword evidence="2" id="KW-1185">Reference proteome</keyword>
<sequence>MGEVRLQLARTTGPGPFSSTGSVQLVLPWLQQHGAVGWKDADQLSDNTNAAVDAWLAVARAQDVLDRVLELL</sequence>